<feature type="transmembrane region" description="Helical" evidence="6">
    <location>
        <begin position="445"/>
        <end position="463"/>
    </location>
</feature>
<dbReference type="Gene3D" id="1.10.3730.20">
    <property type="match status" value="1"/>
</dbReference>
<gene>
    <name evidence="7" type="ORF">H4R34_003278</name>
</gene>
<dbReference type="AlphaFoldDB" id="A0A9W8B149"/>
<feature type="transmembrane region" description="Helical" evidence="6">
    <location>
        <begin position="280"/>
        <end position="299"/>
    </location>
</feature>
<comment type="caution">
    <text evidence="7">The sequence shown here is derived from an EMBL/GenBank/DDBJ whole genome shotgun (WGS) entry which is preliminary data.</text>
</comment>
<proteinExistence type="predicted"/>
<keyword evidence="3 6" id="KW-1133">Transmembrane helix</keyword>
<accession>A0A9W8B149</accession>
<dbReference type="EMBL" id="JANBQB010000289">
    <property type="protein sequence ID" value="KAJ1978237.1"/>
    <property type="molecule type" value="Genomic_DNA"/>
</dbReference>
<dbReference type="OrthoDB" id="165382at2759"/>
<evidence type="ECO:0000256" key="1">
    <source>
        <dbReference type="ARBA" id="ARBA00004141"/>
    </source>
</evidence>
<keyword evidence="4 6" id="KW-0472">Membrane</keyword>
<feature type="region of interest" description="Disordered" evidence="5">
    <location>
        <begin position="99"/>
        <end position="150"/>
    </location>
</feature>
<evidence type="ECO:0008006" key="9">
    <source>
        <dbReference type="Google" id="ProtNLM"/>
    </source>
</evidence>
<feature type="transmembrane region" description="Helical" evidence="6">
    <location>
        <begin position="228"/>
        <end position="247"/>
    </location>
</feature>
<evidence type="ECO:0000313" key="7">
    <source>
        <dbReference type="EMBL" id="KAJ1978237.1"/>
    </source>
</evidence>
<evidence type="ECO:0000256" key="4">
    <source>
        <dbReference type="ARBA" id="ARBA00023136"/>
    </source>
</evidence>
<evidence type="ECO:0000256" key="5">
    <source>
        <dbReference type="SAM" id="MobiDB-lite"/>
    </source>
</evidence>
<feature type="transmembrane region" description="Helical" evidence="6">
    <location>
        <begin position="349"/>
        <end position="369"/>
    </location>
</feature>
<dbReference type="Proteomes" id="UP001151582">
    <property type="component" value="Unassembled WGS sequence"/>
</dbReference>
<dbReference type="GO" id="GO:0016020">
    <property type="term" value="C:membrane"/>
    <property type="evidence" value="ECO:0007669"/>
    <property type="project" value="UniProtKB-SubCell"/>
</dbReference>
<reference evidence="7" key="1">
    <citation type="submission" date="2022-07" db="EMBL/GenBank/DDBJ databases">
        <title>Phylogenomic reconstructions and comparative analyses of Kickxellomycotina fungi.</title>
        <authorList>
            <person name="Reynolds N.K."/>
            <person name="Stajich J.E."/>
            <person name="Barry K."/>
            <person name="Grigoriev I.V."/>
            <person name="Crous P."/>
            <person name="Smith M.E."/>
        </authorList>
    </citation>
    <scope>NUCLEOTIDE SEQUENCE</scope>
    <source>
        <strain evidence="7">RSA 567</strain>
    </source>
</reference>
<feature type="transmembrane region" description="Helical" evidence="6">
    <location>
        <begin position="193"/>
        <end position="216"/>
    </location>
</feature>
<dbReference type="PANTHER" id="PTHR12570:SF85">
    <property type="entry name" value="DUF803 DOMAIN MEMBRANE PROTEIN (AFU_ORTHOLOGUE AFUA_1G15880)"/>
    <property type="match status" value="1"/>
</dbReference>
<evidence type="ECO:0000256" key="2">
    <source>
        <dbReference type="ARBA" id="ARBA00022692"/>
    </source>
</evidence>
<evidence type="ECO:0000256" key="3">
    <source>
        <dbReference type="ARBA" id="ARBA00022989"/>
    </source>
</evidence>
<keyword evidence="8" id="KW-1185">Reference proteome</keyword>
<comment type="subcellular location">
    <subcellularLocation>
        <location evidence="1">Membrane</location>
        <topology evidence="1">Multi-pass membrane protein</topology>
    </subcellularLocation>
</comment>
<dbReference type="GO" id="GO:0015095">
    <property type="term" value="F:magnesium ion transmembrane transporter activity"/>
    <property type="evidence" value="ECO:0007669"/>
    <property type="project" value="InterPro"/>
</dbReference>
<dbReference type="SUPFAM" id="SSF103481">
    <property type="entry name" value="Multidrug resistance efflux transporter EmrE"/>
    <property type="match status" value="1"/>
</dbReference>
<evidence type="ECO:0000313" key="8">
    <source>
        <dbReference type="Proteomes" id="UP001151582"/>
    </source>
</evidence>
<dbReference type="InterPro" id="IPR008521">
    <property type="entry name" value="Mg_trans_NIPA"/>
</dbReference>
<dbReference type="PANTHER" id="PTHR12570">
    <property type="match status" value="1"/>
</dbReference>
<sequence length="489" mass="52577">MGFLVGMTAAVVGNCVIGIGQCLQKYALNRLATTYELPSSLVRSSKPHAYSSPDFHHTSSDSVTATTPYSTYVSLHDQSAGQVPSESLAMAPARSRPAAFSRMHAPAESPDPDATLVALSEDDQPPSQVSNAASTKPAKSRLQQPRDLFNPNLTPTPTLEYWQQYTVPRYRDRLWVLGVALNYCGELFGNSLALSYLSAAVVTPLGIISVLVNLLAAQRVLGEQLTRSQKMGCAWILIGVLLILAVAPKDAGFRPAPVTTRHPMGPAQQFLTFLAEVHPITLLVGLYMVQAVLMGVAICSHSSLVLDVLIASLFGSVNVMASKVITTYLRLLAASPVSGSASARPDPSAFLSAVPGVTILADFASNLYYTELAPGVPLFAWSTCCMGLVLGASIVGQEVFKQRALSRYPLLQVQPLFFAIFNVAAVLLGLVLFREVHGAWALARFGAFFGLGMFVILQGSRYLQDDAVLRPVKAPHSRALKKMVLFKQK</sequence>
<dbReference type="Pfam" id="PF05653">
    <property type="entry name" value="Mg_trans_NIPA"/>
    <property type="match status" value="1"/>
</dbReference>
<keyword evidence="2 6" id="KW-0812">Transmembrane</keyword>
<feature type="transmembrane region" description="Helical" evidence="6">
    <location>
        <begin position="376"/>
        <end position="396"/>
    </location>
</feature>
<feature type="transmembrane region" description="Helical" evidence="6">
    <location>
        <begin position="416"/>
        <end position="433"/>
    </location>
</feature>
<name>A0A9W8B149_9FUNG</name>
<feature type="transmembrane region" description="Helical" evidence="6">
    <location>
        <begin position="306"/>
        <end position="329"/>
    </location>
</feature>
<evidence type="ECO:0000256" key="6">
    <source>
        <dbReference type="SAM" id="Phobius"/>
    </source>
</evidence>
<dbReference type="InterPro" id="IPR037185">
    <property type="entry name" value="EmrE-like"/>
</dbReference>
<protein>
    <recommendedName>
        <fullName evidence="9">Magnesium transporter NIPA-domain-containing protein</fullName>
    </recommendedName>
</protein>
<organism evidence="7 8">
    <name type="scientific">Dimargaris verticillata</name>
    <dbReference type="NCBI Taxonomy" id="2761393"/>
    <lineage>
        <taxon>Eukaryota</taxon>
        <taxon>Fungi</taxon>
        <taxon>Fungi incertae sedis</taxon>
        <taxon>Zoopagomycota</taxon>
        <taxon>Kickxellomycotina</taxon>
        <taxon>Dimargaritomycetes</taxon>
        <taxon>Dimargaritales</taxon>
        <taxon>Dimargaritaceae</taxon>
        <taxon>Dimargaris</taxon>
    </lineage>
</organism>
<feature type="compositionally biased region" description="Polar residues" evidence="5">
    <location>
        <begin position="125"/>
        <end position="134"/>
    </location>
</feature>